<dbReference type="EMBL" id="KE504208">
    <property type="protein sequence ID" value="EPS95411.1"/>
    <property type="molecule type" value="Genomic_DNA"/>
</dbReference>
<accession>S8DQ15</accession>
<protein>
    <submittedName>
        <fullName evidence="1">Uncharacterized protein</fullName>
    </submittedName>
</protein>
<dbReference type="OrthoDB" id="3335528at2759"/>
<gene>
    <name evidence="1" type="ORF">FOMPIDRAFT_1054221</name>
</gene>
<reference evidence="1 2" key="1">
    <citation type="journal article" date="2012" name="Science">
        <title>The Paleozoic origin of enzymatic lignin decomposition reconstructed from 31 fungal genomes.</title>
        <authorList>
            <person name="Floudas D."/>
            <person name="Binder M."/>
            <person name="Riley R."/>
            <person name="Barry K."/>
            <person name="Blanchette R.A."/>
            <person name="Henrissat B."/>
            <person name="Martinez A.T."/>
            <person name="Otillar R."/>
            <person name="Spatafora J.W."/>
            <person name="Yadav J.S."/>
            <person name="Aerts A."/>
            <person name="Benoit I."/>
            <person name="Boyd A."/>
            <person name="Carlson A."/>
            <person name="Copeland A."/>
            <person name="Coutinho P.M."/>
            <person name="de Vries R.P."/>
            <person name="Ferreira P."/>
            <person name="Findley K."/>
            <person name="Foster B."/>
            <person name="Gaskell J."/>
            <person name="Glotzer D."/>
            <person name="Gorecki P."/>
            <person name="Heitman J."/>
            <person name="Hesse C."/>
            <person name="Hori C."/>
            <person name="Igarashi K."/>
            <person name="Jurgens J.A."/>
            <person name="Kallen N."/>
            <person name="Kersten P."/>
            <person name="Kohler A."/>
            <person name="Kuees U."/>
            <person name="Kumar T.K.A."/>
            <person name="Kuo A."/>
            <person name="LaButti K."/>
            <person name="Larrondo L.F."/>
            <person name="Lindquist E."/>
            <person name="Ling A."/>
            <person name="Lombard V."/>
            <person name="Lucas S."/>
            <person name="Lundell T."/>
            <person name="Martin R."/>
            <person name="McLaughlin D.J."/>
            <person name="Morgenstern I."/>
            <person name="Morin E."/>
            <person name="Murat C."/>
            <person name="Nagy L.G."/>
            <person name="Nolan M."/>
            <person name="Ohm R.A."/>
            <person name="Patyshakuliyeva A."/>
            <person name="Rokas A."/>
            <person name="Ruiz-Duenas F.J."/>
            <person name="Sabat G."/>
            <person name="Salamov A."/>
            <person name="Samejima M."/>
            <person name="Schmutz J."/>
            <person name="Slot J.C."/>
            <person name="St John F."/>
            <person name="Stenlid J."/>
            <person name="Sun H."/>
            <person name="Sun S."/>
            <person name="Syed K."/>
            <person name="Tsang A."/>
            <person name="Wiebenga A."/>
            <person name="Young D."/>
            <person name="Pisabarro A."/>
            <person name="Eastwood D.C."/>
            <person name="Martin F."/>
            <person name="Cullen D."/>
            <person name="Grigoriev I.V."/>
            <person name="Hibbett D.S."/>
        </authorList>
    </citation>
    <scope>NUCLEOTIDE SEQUENCE</scope>
    <source>
        <strain evidence="2">FP-58527</strain>
    </source>
</reference>
<name>S8DQ15_FOMSC</name>
<dbReference type="InParanoid" id="S8DQ15"/>
<proteinExistence type="predicted"/>
<evidence type="ECO:0000313" key="2">
    <source>
        <dbReference type="Proteomes" id="UP000015241"/>
    </source>
</evidence>
<evidence type="ECO:0000313" key="1">
    <source>
        <dbReference type="EMBL" id="EPS95411.1"/>
    </source>
</evidence>
<keyword evidence="2" id="KW-1185">Reference proteome</keyword>
<dbReference type="AlphaFoldDB" id="S8DQ15"/>
<sequence length="75" mass="8025">MRQGIREAARAAVRCMIAVLETECAMEKTAVYIHMHEVVDVPNYVTGFTLPERNLTKPATGRTGVLPPAAAASAA</sequence>
<dbReference type="Proteomes" id="UP000015241">
    <property type="component" value="Unassembled WGS sequence"/>
</dbReference>
<organism evidence="1 2">
    <name type="scientific">Fomitopsis schrenkii</name>
    <name type="common">Brown rot fungus</name>
    <dbReference type="NCBI Taxonomy" id="2126942"/>
    <lineage>
        <taxon>Eukaryota</taxon>
        <taxon>Fungi</taxon>
        <taxon>Dikarya</taxon>
        <taxon>Basidiomycota</taxon>
        <taxon>Agaricomycotina</taxon>
        <taxon>Agaricomycetes</taxon>
        <taxon>Polyporales</taxon>
        <taxon>Fomitopsis</taxon>
    </lineage>
</organism>
<dbReference type="HOGENOM" id="CLU_2671087_0_0_1"/>